<keyword evidence="3" id="KW-1185">Reference proteome</keyword>
<accession>F0YR30</accession>
<dbReference type="EMBL" id="GL833533">
    <property type="protein sequence ID" value="EGB02429.1"/>
    <property type="molecule type" value="Genomic_DNA"/>
</dbReference>
<dbReference type="AlphaFoldDB" id="F0YR30"/>
<dbReference type="InParanoid" id="F0YR30"/>
<reference evidence="2 3" key="1">
    <citation type="journal article" date="2011" name="Proc. Natl. Acad. Sci. U.S.A.">
        <title>Niche of harmful alga Aureococcus anophagefferens revealed through ecogenomics.</title>
        <authorList>
            <person name="Gobler C.J."/>
            <person name="Berry D.L."/>
            <person name="Dyhrman S.T."/>
            <person name="Wilhelm S.W."/>
            <person name="Salamov A."/>
            <person name="Lobanov A.V."/>
            <person name="Zhang Y."/>
            <person name="Collier J.L."/>
            <person name="Wurch L.L."/>
            <person name="Kustka A.B."/>
            <person name="Dill B.D."/>
            <person name="Shah M."/>
            <person name="VerBerkmoes N.C."/>
            <person name="Kuo A."/>
            <person name="Terry A."/>
            <person name="Pangilinan J."/>
            <person name="Lindquist E.A."/>
            <person name="Lucas S."/>
            <person name="Paulsen I.T."/>
            <person name="Hattenrath-Lehmann T.K."/>
            <person name="Talmage S.C."/>
            <person name="Walker E.A."/>
            <person name="Koch F."/>
            <person name="Burson A.M."/>
            <person name="Marcoval M.A."/>
            <person name="Tang Y.Z."/>
            <person name="Lecleir G.R."/>
            <person name="Coyne K.J."/>
            <person name="Berg G.M."/>
            <person name="Bertrand E.M."/>
            <person name="Saito M.A."/>
            <person name="Gladyshev V.N."/>
            <person name="Grigoriev I.V."/>
        </authorList>
    </citation>
    <scope>NUCLEOTIDE SEQUENCE [LARGE SCALE GENOMIC DNA]</scope>
    <source>
        <strain evidence="3">CCMP 1984</strain>
    </source>
</reference>
<feature type="compositionally biased region" description="Basic residues" evidence="1">
    <location>
        <begin position="263"/>
        <end position="275"/>
    </location>
</feature>
<dbReference type="RefSeq" id="XP_009042872.1">
    <property type="nucleotide sequence ID" value="XM_009044624.1"/>
</dbReference>
<gene>
    <name evidence="2" type="ORF">AURANDRAFT_68890</name>
</gene>
<feature type="region of interest" description="Disordered" evidence="1">
    <location>
        <begin position="250"/>
        <end position="292"/>
    </location>
</feature>
<feature type="non-terminal residue" evidence="2">
    <location>
        <position position="1"/>
    </location>
</feature>
<dbReference type="Proteomes" id="UP000002729">
    <property type="component" value="Unassembled WGS sequence"/>
</dbReference>
<protein>
    <recommendedName>
        <fullName evidence="4">Glycosyltransferase family 25 protein</fullName>
    </recommendedName>
</protein>
<evidence type="ECO:0000256" key="1">
    <source>
        <dbReference type="SAM" id="MobiDB-lite"/>
    </source>
</evidence>
<proteinExistence type="predicted"/>
<evidence type="ECO:0008006" key="4">
    <source>
        <dbReference type="Google" id="ProtNLM"/>
    </source>
</evidence>
<dbReference type="eggNOG" id="KOG4179">
    <property type="taxonomic scope" value="Eukaryota"/>
</dbReference>
<dbReference type="KEGG" id="aaf:AURANDRAFT_68890"/>
<evidence type="ECO:0000313" key="3">
    <source>
        <dbReference type="Proteomes" id="UP000002729"/>
    </source>
</evidence>
<dbReference type="OrthoDB" id="10630810at2759"/>
<sequence>ASCAAPLRDRGVAVEFLDAVTAAACGARACAAYAVHEGFALGDDALDALVDAWHAGGNAAVARSALERYYGRGVLPAEVACARSHVAAWRRAAARFADDAALEKVLVLEDDAVPCLGPVRAADWAGVYGAAWAALVARLAKTTLPSDVDLLYVGRHRLGPDGGPAGAVCYPAGFSSCLHAYALTRRGAARLDAISGNFLRRVVPADDFVPALCGVHPRRDLRCIRLGRPDDAATSLPLIAAAPHAAGDALEDGEDVELSKSRPGSRRRRRPRSRAAAKPSEEGALAARGPEAKVSATLAAARTDAGRVALIERLEEYERKFQAIPRELRATNYVRLNERVEYPREVSEKKRASQEARLARRCRAIAARNVLEERAVTRLHMETRELRDVRRLRAEELARTVSRMARYEGANRSKNFLRAVKAAAWTEKMHRILERKRRTRDNLRVMRATLLMVRFIRKTNKRHGLDRAVDCVLYVATLLKAQNGFRMACKKLCYCVTFTQRHWRKRAKSCDAHVNLCATQ</sequence>
<organism evidence="3">
    <name type="scientific">Aureococcus anophagefferens</name>
    <name type="common">Harmful bloom alga</name>
    <dbReference type="NCBI Taxonomy" id="44056"/>
    <lineage>
        <taxon>Eukaryota</taxon>
        <taxon>Sar</taxon>
        <taxon>Stramenopiles</taxon>
        <taxon>Ochrophyta</taxon>
        <taxon>Pelagophyceae</taxon>
        <taxon>Pelagomonadales</taxon>
        <taxon>Pelagomonadaceae</taxon>
        <taxon>Aureococcus</taxon>
    </lineage>
</organism>
<dbReference type="GeneID" id="20227092"/>
<name>F0YR30_AURAN</name>
<evidence type="ECO:0000313" key="2">
    <source>
        <dbReference type="EMBL" id="EGB02429.1"/>
    </source>
</evidence>